<dbReference type="InterPro" id="IPR036396">
    <property type="entry name" value="Cyt_P450_sf"/>
</dbReference>
<organism evidence="1 2">
    <name type="scientific">Gonium pectorale</name>
    <name type="common">Green alga</name>
    <dbReference type="NCBI Taxonomy" id="33097"/>
    <lineage>
        <taxon>Eukaryota</taxon>
        <taxon>Viridiplantae</taxon>
        <taxon>Chlorophyta</taxon>
        <taxon>core chlorophytes</taxon>
        <taxon>Chlorophyceae</taxon>
        <taxon>CS clade</taxon>
        <taxon>Chlamydomonadales</taxon>
        <taxon>Volvocaceae</taxon>
        <taxon>Gonium</taxon>
    </lineage>
</organism>
<dbReference type="STRING" id="33097.A0A150GY69"/>
<sequence length="217" mass="23301">MPPGYFCGPFGLPFLGNLAQIASSDLTAFLLQTARKYGPVSKFWFGSRPWVLIADAELVRKHANASAVRHPALPSFMHVMTGENREVDQAGLFVTEGEMWRRGRRAFEASIIHPTSLAAHVPAMARCLDRFLPTLERHAASGSAWEARDALAKLILGMVGEIAYGIDFGLSGGGEPTSELGAALADGCRDTFETMMMENATAYLPLQARTGGTGAGD</sequence>
<dbReference type="GO" id="GO:0004497">
    <property type="term" value="F:monooxygenase activity"/>
    <property type="evidence" value="ECO:0007669"/>
    <property type="project" value="InterPro"/>
</dbReference>
<dbReference type="GO" id="GO:0005506">
    <property type="term" value="F:iron ion binding"/>
    <property type="evidence" value="ECO:0007669"/>
    <property type="project" value="InterPro"/>
</dbReference>
<dbReference type="AlphaFoldDB" id="A0A150GY69"/>
<proteinExistence type="predicted"/>
<dbReference type="InterPro" id="IPR001128">
    <property type="entry name" value="Cyt_P450"/>
</dbReference>
<evidence type="ECO:0008006" key="3">
    <source>
        <dbReference type="Google" id="ProtNLM"/>
    </source>
</evidence>
<dbReference type="Pfam" id="PF00067">
    <property type="entry name" value="p450"/>
    <property type="match status" value="1"/>
</dbReference>
<keyword evidence="2" id="KW-1185">Reference proteome</keyword>
<name>A0A150GY69_GONPE</name>
<dbReference type="Proteomes" id="UP000075714">
    <property type="component" value="Unassembled WGS sequence"/>
</dbReference>
<protein>
    <recommendedName>
        <fullName evidence="3">Cytochrome P450</fullName>
    </recommendedName>
</protein>
<dbReference type="Gene3D" id="1.10.630.10">
    <property type="entry name" value="Cytochrome P450"/>
    <property type="match status" value="1"/>
</dbReference>
<dbReference type="SUPFAM" id="SSF48264">
    <property type="entry name" value="Cytochrome P450"/>
    <property type="match status" value="1"/>
</dbReference>
<dbReference type="EMBL" id="LSYV01000005">
    <property type="protein sequence ID" value="KXZ54779.1"/>
    <property type="molecule type" value="Genomic_DNA"/>
</dbReference>
<evidence type="ECO:0000313" key="2">
    <source>
        <dbReference type="Proteomes" id="UP000075714"/>
    </source>
</evidence>
<gene>
    <name evidence="1" type="ORF">GPECTOR_4g849</name>
</gene>
<dbReference type="PANTHER" id="PTHR24301">
    <property type="entry name" value="THROMBOXANE-A SYNTHASE"/>
    <property type="match status" value="1"/>
</dbReference>
<reference evidence="2" key="1">
    <citation type="journal article" date="2016" name="Nat. Commun.">
        <title>The Gonium pectorale genome demonstrates co-option of cell cycle regulation during the evolution of multicellularity.</title>
        <authorList>
            <person name="Hanschen E.R."/>
            <person name="Marriage T.N."/>
            <person name="Ferris P.J."/>
            <person name="Hamaji T."/>
            <person name="Toyoda A."/>
            <person name="Fujiyama A."/>
            <person name="Neme R."/>
            <person name="Noguchi H."/>
            <person name="Minakuchi Y."/>
            <person name="Suzuki M."/>
            <person name="Kawai-Toyooka H."/>
            <person name="Smith D.R."/>
            <person name="Sparks H."/>
            <person name="Anderson J."/>
            <person name="Bakaric R."/>
            <person name="Luria V."/>
            <person name="Karger A."/>
            <person name="Kirschner M.W."/>
            <person name="Durand P.M."/>
            <person name="Michod R.E."/>
            <person name="Nozaki H."/>
            <person name="Olson B.J."/>
        </authorList>
    </citation>
    <scope>NUCLEOTIDE SEQUENCE [LARGE SCALE GENOMIC DNA]</scope>
    <source>
        <strain evidence="2">NIES-2863</strain>
    </source>
</reference>
<dbReference type="GO" id="GO:0020037">
    <property type="term" value="F:heme binding"/>
    <property type="evidence" value="ECO:0007669"/>
    <property type="project" value="InterPro"/>
</dbReference>
<comment type="caution">
    <text evidence="1">The sequence shown here is derived from an EMBL/GenBank/DDBJ whole genome shotgun (WGS) entry which is preliminary data.</text>
</comment>
<accession>A0A150GY69</accession>
<evidence type="ECO:0000313" key="1">
    <source>
        <dbReference type="EMBL" id="KXZ54779.1"/>
    </source>
</evidence>
<dbReference type="OrthoDB" id="540635at2759"/>
<dbReference type="PANTHER" id="PTHR24301:SF2">
    <property type="entry name" value="THROMBOXANE-A SYNTHASE"/>
    <property type="match status" value="1"/>
</dbReference>
<dbReference type="GO" id="GO:0016705">
    <property type="term" value="F:oxidoreductase activity, acting on paired donors, with incorporation or reduction of molecular oxygen"/>
    <property type="evidence" value="ECO:0007669"/>
    <property type="project" value="InterPro"/>
</dbReference>